<name>A0A5K7YVR1_9BACT</name>
<evidence type="ECO:0000256" key="1">
    <source>
        <dbReference type="SAM" id="MobiDB-lite"/>
    </source>
</evidence>
<dbReference type="Gene3D" id="1.20.1420.10">
    <property type="entry name" value="Talin, central domain"/>
    <property type="match status" value="1"/>
</dbReference>
<organism evidence="2 3">
    <name type="scientific">Desulfosarcina widdelii</name>
    <dbReference type="NCBI Taxonomy" id="947919"/>
    <lineage>
        <taxon>Bacteria</taxon>
        <taxon>Pseudomonadati</taxon>
        <taxon>Thermodesulfobacteriota</taxon>
        <taxon>Desulfobacteria</taxon>
        <taxon>Desulfobacterales</taxon>
        <taxon>Desulfosarcinaceae</taxon>
        <taxon>Desulfosarcina</taxon>
    </lineage>
</organism>
<protein>
    <recommendedName>
        <fullName evidence="4">Lipoprotein</fullName>
    </recommendedName>
</protein>
<reference evidence="2 3" key="1">
    <citation type="submission" date="2019-11" db="EMBL/GenBank/DDBJ databases">
        <title>Comparative genomics of hydrocarbon-degrading Desulfosarcina strains.</title>
        <authorList>
            <person name="Watanabe M."/>
            <person name="Kojima H."/>
            <person name="Fukui M."/>
        </authorList>
    </citation>
    <scope>NUCLEOTIDE SEQUENCE [LARGE SCALE GENOMIC DNA]</scope>
    <source>
        <strain evidence="2 3">PP31</strain>
    </source>
</reference>
<evidence type="ECO:0008006" key="4">
    <source>
        <dbReference type="Google" id="ProtNLM"/>
    </source>
</evidence>
<keyword evidence="3" id="KW-1185">Reference proteome</keyword>
<dbReference type="Proteomes" id="UP000427769">
    <property type="component" value="Chromosome"/>
</dbReference>
<dbReference type="OrthoDB" id="5422664at2"/>
<evidence type="ECO:0000313" key="3">
    <source>
        <dbReference type="Proteomes" id="UP000427769"/>
    </source>
</evidence>
<dbReference type="KEGG" id="dwd:DSCW_08230"/>
<dbReference type="EMBL" id="AP021875">
    <property type="protein sequence ID" value="BBO73406.1"/>
    <property type="molecule type" value="Genomic_DNA"/>
</dbReference>
<accession>A0A5K7YVR1</accession>
<gene>
    <name evidence="2" type="ORF">DSCW_08230</name>
</gene>
<dbReference type="PROSITE" id="PS51257">
    <property type="entry name" value="PROKAR_LIPOPROTEIN"/>
    <property type="match status" value="1"/>
</dbReference>
<dbReference type="AlphaFoldDB" id="A0A5K7YVR1"/>
<sequence>MQRGLWSLGMVILTFLVIGCGGKYDEVESTLNDYADAMEDYIGSMEKADSAESVANAMQDYTEKMNALIPRLQEMNRKFPELASDKDAPKELEKVSRRMSELSPKLQSAMMKAMPYMMDPQVQQAMTAQAQAMAQAGK</sequence>
<proteinExistence type="predicted"/>
<evidence type="ECO:0000313" key="2">
    <source>
        <dbReference type="EMBL" id="BBO73406.1"/>
    </source>
</evidence>
<feature type="region of interest" description="Disordered" evidence="1">
    <location>
        <begin position="81"/>
        <end position="100"/>
    </location>
</feature>
<dbReference type="RefSeq" id="WP_155302517.1">
    <property type="nucleotide sequence ID" value="NZ_AP021875.1"/>
</dbReference>